<dbReference type="STRING" id="49451.A0A1J6JNA2"/>
<keyword evidence="2" id="KW-1185">Reference proteome</keyword>
<accession>A0A1J6JNA2</accession>
<dbReference type="Gramene" id="OIT19277">
    <property type="protein sequence ID" value="OIT19277"/>
    <property type="gene ID" value="A4A49_58403"/>
</dbReference>
<dbReference type="AlphaFoldDB" id="A0A1J6JNA2"/>
<name>A0A1J6JNA2_NICAT</name>
<dbReference type="EMBL" id="MJEQ01008323">
    <property type="protein sequence ID" value="OIT19277.1"/>
    <property type="molecule type" value="Genomic_DNA"/>
</dbReference>
<evidence type="ECO:0008006" key="3">
    <source>
        <dbReference type="Google" id="ProtNLM"/>
    </source>
</evidence>
<organism evidence="1 2">
    <name type="scientific">Nicotiana attenuata</name>
    <name type="common">Coyote tobacco</name>
    <dbReference type="NCBI Taxonomy" id="49451"/>
    <lineage>
        <taxon>Eukaryota</taxon>
        <taxon>Viridiplantae</taxon>
        <taxon>Streptophyta</taxon>
        <taxon>Embryophyta</taxon>
        <taxon>Tracheophyta</taxon>
        <taxon>Spermatophyta</taxon>
        <taxon>Magnoliopsida</taxon>
        <taxon>eudicotyledons</taxon>
        <taxon>Gunneridae</taxon>
        <taxon>Pentapetalae</taxon>
        <taxon>asterids</taxon>
        <taxon>lamiids</taxon>
        <taxon>Solanales</taxon>
        <taxon>Solanaceae</taxon>
        <taxon>Nicotianoideae</taxon>
        <taxon>Nicotianeae</taxon>
        <taxon>Nicotiana</taxon>
    </lineage>
</organism>
<gene>
    <name evidence="1" type="ORF">A4A49_58403</name>
</gene>
<proteinExistence type="predicted"/>
<feature type="non-terminal residue" evidence="1">
    <location>
        <position position="114"/>
    </location>
</feature>
<evidence type="ECO:0000313" key="2">
    <source>
        <dbReference type="Proteomes" id="UP000187609"/>
    </source>
</evidence>
<sequence length="114" mass="13614">MTFGIQVPLDCVFCSASMEDFDHLYFGCPKTNSLWYRMLRWLGFIRQIGSWQNEILWISNQSRSKNWKAEVTTATFAMVVYCIWRERNLIRFNKGRYNIDEVCKEMAIHIHIHG</sequence>
<protein>
    <recommendedName>
        <fullName evidence="3">Reverse transcriptase zinc-binding domain-containing protein</fullName>
    </recommendedName>
</protein>
<evidence type="ECO:0000313" key="1">
    <source>
        <dbReference type="EMBL" id="OIT19277.1"/>
    </source>
</evidence>
<comment type="caution">
    <text evidence="1">The sequence shown here is derived from an EMBL/GenBank/DDBJ whole genome shotgun (WGS) entry which is preliminary data.</text>
</comment>
<reference evidence="1" key="1">
    <citation type="submission" date="2016-11" db="EMBL/GenBank/DDBJ databases">
        <title>The genome of Nicotiana attenuata.</title>
        <authorList>
            <person name="Xu S."/>
            <person name="Brockmoeller T."/>
            <person name="Gaquerel E."/>
            <person name="Navarro A."/>
            <person name="Kuhl H."/>
            <person name="Gase K."/>
            <person name="Ling Z."/>
            <person name="Zhou W."/>
            <person name="Kreitzer C."/>
            <person name="Stanke M."/>
            <person name="Tang H."/>
            <person name="Lyons E."/>
            <person name="Pandey P."/>
            <person name="Pandey S.P."/>
            <person name="Timmermann B."/>
            <person name="Baldwin I.T."/>
        </authorList>
    </citation>
    <scope>NUCLEOTIDE SEQUENCE [LARGE SCALE GENOMIC DNA]</scope>
    <source>
        <strain evidence="1">UT</strain>
    </source>
</reference>
<dbReference type="Proteomes" id="UP000187609">
    <property type="component" value="Unassembled WGS sequence"/>
</dbReference>